<dbReference type="Gene3D" id="3.30.1700.10">
    <property type="entry name" value="lpxc deacetylase, domain 2"/>
    <property type="match status" value="1"/>
</dbReference>
<protein>
    <recommendedName>
        <fullName evidence="17 18">Multifunctional fusion protein</fullName>
    </recommendedName>
    <domain>
        <recommendedName>
            <fullName evidence="18">3-hydroxyacyl-[acyl-carrier-protein] dehydratase FabZ</fullName>
            <ecNumber evidence="18">4.2.1.59</ecNumber>
        </recommendedName>
        <alternativeName>
            <fullName evidence="18">(3R)-hydroxymyristoyl-[acyl-carrier-protein] dehydratase</fullName>
        </alternativeName>
        <alternativeName>
            <fullName evidence="18">Beta-hydroxyacyl-ACP dehydratase</fullName>
            <shortName evidence="18">(3R)-hydroxymyristoyl-ACP dehydrase</shortName>
        </alternativeName>
    </domain>
    <domain>
        <recommendedName>
            <fullName evidence="17">UDP-3-O-acyl-N-acetylglucosamine deacetylase</fullName>
            <shortName evidence="17">UDP-3-O-acyl-GlcNAc deacetylase</shortName>
            <ecNumber evidence="17">3.5.1.108</ecNumber>
        </recommendedName>
        <alternativeName>
            <fullName evidence="17">UDP-3-O-[R-3-hydroxymyristoyl]-N-acetylglucosamine deacetylase</fullName>
        </alternativeName>
    </domain>
</protein>
<sequence length="464" mass="51507">MEQQQTIKQAVSVEGVGLHTGQPVQLTFNPAPIDHGYKFQRMDLEGQPVLSADINRVISTQRGTTLKVGQAEVHTVEHVLSALSGLKIDNCLIQLTGPEIPILDGSAGPFVSLLQEAGIEQQDKPREYFIVEEPLFYKDEATGSELVALPHDSFEVISMIDFNSEVLGQQYAHLNGTTDYAKEIAPCRTFVFLHELEYLAEQNLIKGGTLDNAIVIVDRKVGQSELDRLAEKLGRPSVTVDQEEGILNTLKLRFKNEPARHKLLDVVGDISLLGMPIKGKIMATKPGHTANIEFTRLLKKVAVEKRKLKGKPHYDPDAEPLFDSVKIAAWLPHRYPFLLVDKIIELSDNHVVGVKNITFNEEFFQGHFPNNPVMPGVLQIEAMAQTGGILALSTVDDPGNWDTYFLKIENAKFKNKVVPGDTVLFKMELMAPIRRGICQMQATAYVGNKIVSEAELTAQIVKRS</sequence>
<dbReference type="RefSeq" id="WP_147167601.1">
    <property type="nucleotide sequence ID" value="NZ_VOOR01000020.1"/>
</dbReference>
<dbReference type="UniPathway" id="UPA00359">
    <property type="reaction ID" value="UER00478"/>
</dbReference>
<dbReference type="InterPro" id="IPR020568">
    <property type="entry name" value="Ribosomal_Su5_D2-typ_SF"/>
</dbReference>
<comment type="similarity">
    <text evidence="15">In the N-terminal section; belongs to the LpxC family.</text>
</comment>
<evidence type="ECO:0000256" key="16">
    <source>
        <dbReference type="ARBA" id="ARBA00061355"/>
    </source>
</evidence>
<dbReference type="Gene3D" id="3.30.230.20">
    <property type="entry name" value="lpxc deacetylase, domain 1"/>
    <property type="match status" value="1"/>
</dbReference>
<evidence type="ECO:0000256" key="11">
    <source>
        <dbReference type="ARBA" id="ARBA00023098"/>
    </source>
</evidence>
<dbReference type="HAMAP" id="MF_00406">
    <property type="entry name" value="FabZ"/>
    <property type="match status" value="1"/>
</dbReference>
<feature type="active site" description="Proton donor" evidence="17">
    <location>
        <position position="288"/>
    </location>
</feature>
<comment type="similarity">
    <text evidence="18">Belongs to the thioester dehydratase family. FabZ subfamily.</text>
</comment>
<dbReference type="Pfam" id="PF07977">
    <property type="entry name" value="FabA"/>
    <property type="match status" value="1"/>
</dbReference>
<feature type="active site" evidence="18">
    <location>
        <position position="367"/>
    </location>
</feature>
<dbReference type="InterPro" id="IPR011334">
    <property type="entry name" value="UDP-acyl_GlcNac_deAcase_C"/>
</dbReference>
<evidence type="ECO:0000313" key="20">
    <source>
        <dbReference type="Proteomes" id="UP000321580"/>
    </source>
</evidence>
<keyword evidence="11 17" id="KW-0443">Lipid metabolism</keyword>
<comment type="similarity">
    <text evidence="17">Belongs to the LpxC family.</text>
</comment>
<keyword evidence="9 17" id="KW-0378">Hydrolase</keyword>
<dbReference type="GO" id="GO:0009245">
    <property type="term" value="P:lipid A biosynthetic process"/>
    <property type="evidence" value="ECO:0007669"/>
    <property type="project" value="UniProtKB-UniRule"/>
</dbReference>
<dbReference type="NCBIfam" id="NF000582">
    <property type="entry name" value="PRK00006.1"/>
    <property type="match status" value="1"/>
</dbReference>
<dbReference type="PANTHER" id="PTHR33694:SF1">
    <property type="entry name" value="UDP-3-O-ACYL-N-ACETYLGLUCOSAMINE DEACETYLASE 1, MITOCHONDRIAL-RELATED"/>
    <property type="match status" value="1"/>
</dbReference>
<dbReference type="InterPro" id="IPR015870">
    <property type="entry name" value="UDP-acyl_N-AcGlcN_deAcase_N"/>
</dbReference>
<dbReference type="NCBIfam" id="TIGR01750">
    <property type="entry name" value="fabZ"/>
    <property type="match status" value="1"/>
</dbReference>
<dbReference type="OrthoDB" id="9772788at2"/>
<keyword evidence="5 18" id="KW-0963">Cytoplasm</keyword>
<reference evidence="19 20" key="1">
    <citation type="submission" date="2019-08" db="EMBL/GenBank/DDBJ databases">
        <title>Genome of Phaeodactylibacter luteus.</title>
        <authorList>
            <person name="Bowman J.P."/>
        </authorList>
    </citation>
    <scope>NUCLEOTIDE SEQUENCE [LARGE SCALE GENOMIC DNA]</scope>
    <source>
        <strain evidence="19 20">KCTC 42180</strain>
    </source>
</reference>
<accession>A0A5C6RL24</accession>
<keyword evidence="6 17" id="KW-0444">Lipid biosynthesis</keyword>
<dbReference type="InterPro" id="IPR004463">
    <property type="entry name" value="UDP-acyl_GlcNac_deAcase"/>
</dbReference>
<evidence type="ECO:0000256" key="14">
    <source>
        <dbReference type="ARBA" id="ARBA00025049"/>
    </source>
</evidence>
<dbReference type="NCBIfam" id="NF009667">
    <property type="entry name" value="PRK13188.1"/>
    <property type="match status" value="1"/>
</dbReference>
<dbReference type="AlphaFoldDB" id="A0A5C6RL24"/>
<evidence type="ECO:0000313" key="19">
    <source>
        <dbReference type="EMBL" id="TXB63046.1"/>
    </source>
</evidence>
<feature type="binding site" evidence="17">
    <location>
        <position position="265"/>
    </location>
    <ligand>
        <name>Zn(2+)</name>
        <dbReference type="ChEBI" id="CHEBI:29105"/>
    </ligand>
</feature>
<comment type="cofactor">
    <cofactor evidence="1 17">
        <name>Zn(2+)</name>
        <dbReference type="ChEBI" id="CHEBI:29105"/>
    </cofactor>
</comment>
<evidence type="ECO:0000256" key="12">
    <source>
        <dbReference type="ARBA" id="ARBA00023239"/>
    </source>
</evidence>
<comment type="catalytic activity">
    <reaction evidence="18">
        <text>a (3R)-hydroxyacyl-[ACP] = a (2E)-enoyl-[ACP] + H2O</text>
        <dbReference type="Rhea" id="RHEA:13097"/>
        <dbReference type="Rhea" id="RHEA-COMP:9925"/>
        <dbReference type="Rhea" id="RHEA-COMP:9945"/>
        <dbReference type="ChEBI" id="CHEBI:15377"/>
        <dbReference type="ChEBI" id="CHEBI:78784"/>
        <dbReference type="ChEBI" id="CHEBI:78827"/>
        <dbReference type="EC" id="4.2.1.59"/>
    </reaction>
</comment>
<evidence type="ECO:0000256" key="4">
    <source>
        <dbReference type="ARBA" id="ARBA00005002"/>
    </source>
</evidence>
<comment type="caution">
    <text evidence="19">The sequence shown here is derived from an EMBL/GenBank/DDBJ whole genome shotgun (WGS) entry which is preliminary data.</text>
</comment>
<keyword evidence="12 18" id="KW-0456">Lyase</keyword>
<dbReference type="CDD" id="cd01288">
    <property type="entry name" value="FabZ"/>
    <property type="match status" value="1"/>
</dbReference>
<evidence type="ECO:0000256" key="15">
    <source>
        <dbReference type="ARBA" id="ARBA00061221"/>
    </source>
</evidence>
<evidence type="ECO:0000256" key="6">
    <source>
        <dbReference type="ARBA" id="ARBA00022516"/>
    </source>
</evidence>
<dbReference type="GO" id="GO:0006633">
    <property type="term" value="P:fatty acid biosynthetic process"/>
    <property type="evidence" value="ECO:0007669"/>
    <property type="project" value="UniProtKB-UniRule"/>
</dbReference>
<evidence type="ECO:0000256" key="18">
    <source>
        <dbReference type="HAMAP-Rule" id="MF_00406"/>
    </source>
</evidence>
<dbReference type="HAMAP" id="MF_00388">
    <property type="entry name" value="LpxC"/>
    <property type="match status" value="1"/>
</dbReference>
<keyword evidence="20" id="KW-1185">Reference proteome</keyword>
<evidence type="ECO:0000256" key="2">
    <source>
        <dbReference type="ARBA" id="ARBA00002923"/>
    </source>
</evidence>
<comment type="function">
    <text evidence="2 17">Catalyzes the hydrolysis of UDP-3-O-myristoyl-N-acetylglucosamine to form UDP-3-O-myristoylglucosamine and acetate, the committed step in lipid A biosynthesis.</text>
</comment>
<feature type="binding site" evidence="17">
    <location>
        <position position="261"/>
    </location>
    <ligand>
        <name>Zn(2+)</name>
        <dbReference type="ChEBI" id="CHEBI:29105"/>
    </ligand>
</feature>
<comment type="subcellular location">
    <subcellularLocation>
        <location evidence="3 18">Cytoplasm</location>
    </subcellularLocation>
</comment>
<dbReference type="EMBL" id="VOOR01000020">
    <property type="protein sequence ID" value="TXB63046.1"/>
    <property type="molecule type" value="Genomic_DNA"/>
</dbReference>
<dbReference type="PANTHER" id="PTHR33694">
    <property type="entry name" value="UDP-3-O-ACYL-N-ACETYLGLUCOSAMINE DEACETYLASE 1, MITOCHONDRIAL-RELATED"/>
    <property type="match status" value="1"/>
</dbReference>
<keyword evidence="10 17" id="KW-0862">Zinc</keyword>
<comment type="pathway">
    <text evidence="4 17">Glycolipid biosynthesis; lipid IV(A) biosynthesis; lipid IV(A) from (3R)-3-hydroxytetradecanoyl-[acyl-carrier-protein] and UDP-N-acetyl-alpha-D-glucosamine: step 2/6.</text>
</comment>
<dbReference type="GO" id="GO:0019171">
    <property type="term" value="F:(3R)-hydroxyacyl-[acyl-carrier-protein] dehydratase activity"/>
    <property type="evidence" value="ECO:0007669"/>
    <property type="project" value="UniProtKB-EC"/>
</dbReference>
<comment type="function">
    <text evidence="14 18">Involved in unsaturated fatty acids biosynthesis. Catalyzes the dehydration of short chain beta-hydroxyacyl-ACPs and long chain saturated and unsaturated beta-hydroxyacyl-ACPs.</text>
</comment>
<evidence type="ECO:0000256" key="1">
    <source>
        <dbReference type="ARBA" id="ARBA00001947"/>
    </source>
</evidence>
<dbReference type="InterPro" id="IPR029069">
    <property type="entry name" value="HotDog_dom_sf"/>
</dbReference>
<dbReference type="GO" id="GO:0046872">
    <property type="term" value="F:metal ion binding"/>
    <property type="evidence" value="ECO:0007669"/>
    <property type="project" value="UniProtKB-KW"/>
</dbReference>
<comment type="catalytic activity">
    <reaction evidence="13 17">
        <text>a UDP-3-O-[(3R)-3-hydroxyacyl]-N-acetyl-alpha-D-glucosamine + H2O = a UDP-3-O-[(3R)-3-hydroxyacyl]-alpha-D-glucosamine + acetate</text>
        <dbReference type="Rhea" id="RHEA:67816"/>
        <dbReference type="ChEBI" id="CHEBI:15377"/>
        <dbReference type="ChEBI" id="CHEBI:30089"/>
        <dbReference type="ChEBI" id="CHEBI:137740"/>
        <dbReference type="ChEBI" id="CHEBI:173225"/>
        <dbReference type="EC" id="3.5.1.108"/>
    </reaction>
</comment>
<dbReference type="FunFam" id="3.10.129.10:FF:000001">
    <property type="entry name" value="3-hydroxyacyl-[acyl-carrier-protein] dehydratase FabZ"/>
    <property type="match status" value="1"/>
</dbReference>
<evidence type="ECO:0000256" key="13">
    <source>
        <dbReference type="ARBA" id="ARBA00024535"/>
    </source>
</evidence>
<dbReference type="SUPFAM" id="SSF54637">
    <property type="entry name" value="Thioesterase/thiol ester dehydrase-isomerase"/>
    <property type="match status" value="1"/>
</dbReference>
<dbReference type="EC" id="4.2.1.59" evidence="18"/>
<organism evidence="19 20">
    <name type="scientific">Phaeodactylibacter luteus</name>
    <dbReference type="NCBI Taxonomy" id="1564516"/>
    <lineage>
        <taxon>Bacteria</taxon>
        <taxon>Pseudomonadati</taxon>
        <taxon>Bacteroidota</taxon>
        <taxon>Saprospiria</taxon>
        <taxon>Saprospirales</taxon>
        <taxon>Haliscomenobacteraceae</taxon>
        <taxon>Phaeodactylibacter</taxon>
    </lineage>
</organism>
<dbReference type="GO" id="GO:0016020">
    <property type="term" value="C:membrane"/>
    <property type="evidence" value="ECO:0007669"/>
    <property type="project" value="GOC"/>
</dbReference>
<comment type="similarity">
    <text evidence="16">In the C-terminal section; belongs to the thioester dehydratase family.</text>
</comment>
<keyword evidence="7 17" id="KW-0441">Lipid A biosynthesis</keyword>
<dbReference type="GO" id="GO:0005737">
    <property type="term" value="C:cytoplasm"/>
    <property type="evidence" value="ECO:0007669"/>
    <property type="project" value="UniProtKB-SubCell"/>
</dbReference>
<dbReference type="NCBIfam" id="TIGR00325">
    <property type="entry name" value="lpxC"/>
    <property type="match status" value="1"/>
</dbReference>
<evidence type="ECO:0000256" key="7">
    <source>
        <dbReference type="ARBA" id="ARBA00022556"/>
    </source>
</evidence>
<evidence type="ECO:0000256" key="9">
    <source>
        <dbReference type="ARBA" id="ARBA00022801"/>
    </source>
</evidence>
<dbReference type="InterPro" id="IPR013114">
    <property type="entry name" value="FabA_FabZ"/>
</dbReference>
<feature type="binding site" evidence="17">
    <location>
        <position position="78"/>
    </location>
    <ligand>
        <name>Zn(2+)</name>
        <dbReference type="ChEBI" id="CHEBI:29105"/>
    </ligand>
</feature>
<evidence type="ECO:0000256" key="3">
    <source>
        <dbReference type="ARBA" id="ARBA00004496"/>
    </source>
</evidence>
<dbReference type="InterPro" id="IPR010084">
    <property type="entry name" value="FabZ"/>
</dbReference>
<evidence type="ECO:0000256" key="17">
    <source>
        <dbReference type="HAMAP-Rule" id="MF_00388"/>
    </source>
</evidence>
<dbReference type="Pfam" id="PF03331">
    <property type="entry name" value="LpxC"/>
    <property type="match status" value="2"/>
</dbReference>
<name>A0A5C6RL24_9BACT</name>
<keyword evidence="8 17" id="KW-0479">Metal-binding</keyword>
<proteinExistence type="inferred from homology"/>
<dbReference type="Proteomes" id="UP000321580">
    <property type="component" value="Unassembled WGS sequence"/>
</dbReference>
<dbReference type="EC" id="3.5.1.108" evidence="17"/>
<evidence type="ECO:0000256" key="5">
    <source>
        <dbReference type="ARBA" id="ARBA00022490"/>
    </source>
</evidence>
<dbReference type="Gene3D" id="3.10.129.10">
    <property type="entry name" value="Hotdog Thioesterase"/>
    <property type="match status" value="1"/>
</dbReference>
<dbReference type="GO" id="GO:0103117">
    <property type="term" value="F:UDP-3-O-acyl-N-acetylglucosamine deacetylase activity"/>
    <property type="evidence" value="ECO:0007669"/>
    <property type="project" value="UniProtKB-UniRule"/>
</dbReference>
<gene>
    <name evidence="17" type="primary">lpxC</name>
    <name evidence="18" type="synonym">fabZ</name>
    <name evidence="19" type="ORF">FRY97_11125</name>
</gene>
<evidence type="ECO:0000256" key="8">
    <source>
        <dbReference type="ARBA" id="ARBA00022723"/>
    </source>
</evidence>
<dbReference type="SUPFAM" id="SSF54211">
    <property type="entry name" value="Ribosomal protein S5 domain 2-like"/>
    <property type="match status" value="2"/>
</dbReference>
<evidence type="ECO:0000256" key="10">
    <source>
        <dbReference type="ARBA" id="ARBA00022833"/>
    </source>
</evidence>